<evidence type="ECO:0000313" key="2">
    <source>
        <dbReference type="Proteomes" id="UP000050794"/>
    </source>
</evidence>
<dbReference type="Pfam" id="PF06677">
    <property type="entry name" value="Auto_anti-p27"/>
    <property type="match status" value="1"/>
</dbReference>
<organism evidence="2 3">
    <name type="scientific">Toxocara canis</name>
    <name type="common">Canine roundworm</name>
    <dbReference type="NCBI Taxonomy" id="6265"/>
    <lineage>
        <taxon>Eukaryota</taxon>
        <taxon>Metazoa</taxon>
        <taxon>Ecdysozoa</taxon>
        <taxon>Nematoda</taxon>
        <taxon>Chromadorea</taxon>
        <taxon>Rhabditida</taxon>
        <taxon>Spirurina</taxon>
        <taxon>Ascaridomorpha</taxon>
        <taxon>Ascaridoidea</taxon>
        <taxon>Toxocaridae</taxon>
        <taxon>Toxocara</taxon>
    </lineage>
</organism>
<dbReference type="WBParaSite" id="TCNE_0000591801-mRNA-1">
    <property type="protein sequence ID" value="TCNE_0000591801-mRNA-1"/>
    <property type="gene ID" value="TCNE_0000591801"/>
</dbReference>
<evidence type="ECO:0000313" key="1">
    <source>
        <dbReference type="EMBL" id="VDM37170.1"/>
    </source>
</evidence>
<accession>A0A183UBP8</accession>
<reference evidence="1 2" key="2">
    <citation type="submission" date="2018-11" db="EMBL/GenBank/DDBJ databases">
        <authorList>
            <consortium name="Pathogen Informatics"/>
        </authorList>
    </citation>
    <scope>NUCLEOTIDE SEQUENCE [LARGE SCALE GENOMIC DNA]</scope>
</reference>
<dbReference type="EMBL" id="UYWY01019409">
    <property type="protein sequence ID" value="VDM37170.1"/>
    <property type="molecule type" value="Genomic_DNA"/>
</dbReference>
<protein>
    <submittedName>
        <fullName evidence="3">Sjoegren syndrome/scleroderma autoantigen 1</fullName>
    </submittedName>
</protein>
<reference evidence="3" key="1">
    <citation type="submission" date="2016-06" db="UniProtKB">
        <authorList>
            <consortium name="WormBaseParasite"/>
        </authorList>
    </citation>
    <scope>IDENTIFICATION</scope>
</reference>
<dbReference type="InterPro" id="IPR009563">
    <property type="entry name" value="SSSCA1"/>
</dbReference>
<proteinExistence type="predicted"/>
<sequence length="267" mass="29481">MGHRSFGRKVSKSDSFSKDGCCGSSFAAAEDDKMNGLCKVTQEQTRTVAELRRNLRDQVSSKMGELLLRGYTMLNAYCDICSGILMEDRQGVRVCVTCDLLNAQLDLTTATTGGRIVAEIALDASDEIHENVAEMSGAVHQQLGDSSKDVPSVNETLSKLKKSKEAALKELYKVGLEKCEQKRAIGDGHDTEARVMNKLKLKRDPAKHTVVRRSQWSGVESALRAVDEKLRWCSERLINTEDLEEIVTLHKAIRGGIEILECCSSSK</sequence>
<dbReference type="InterPro" id="IPR051888">
    <property type="entry name" value="UPF0148_domain"/>
</dbReference>
<dbReference type="AlphaFoldDB" id="A0A183UBP8"/>
<name>A0A183UBP8_TOXCA</name>
<keyword evidence="2" id="KW-1185">Reference proteome</keyword>
<dbReference type="Proteomes" id="UP000050794">
    <property type="component" value="Unassembled WGS sequence"/>
</dbReference>
<gene>
    <name evidence="1" type="ORF">TCNE_LOCUS5918</name>
</gene>
<dbReference type="PANTHER" id="PTHR16537">
    <property type="entry name" value="SJOEGREN SYNDROME/SCLERODERMA AUTOANTIGEN 1"/>
    <property type="match status" value="1"/>
</dbReference>
<dbReference type="PANTHER" id="PTHR16537:SF1">
    <property type="entry name" value="PROTEIN ZNRD2"/>
    <property type="match status" value="1"/>
</dbReference>
<evidence type="ECO:0000313" key="3">
    <source>
        <dbReference type="WBParaSite" id="TCNE_0000591801-mRNA-1"/>
    </source>
</evidence>